<reference evidence="13" key="1">
    <citation type="submission" date="2015-05" db="EMBL/GenBank/DDBJ databases">
        <authorList>
            <consortium name="Pathogen Informatics"/>
        </authorList>
    </citation>
    <scope>NUCLEOTIDE SEQUENCE [LARGE SCALE GENOMIC DNA]</scope>
    <source>
        <strain evidence="13">M72</strain>
    </source>
</reference>
<evidence type="ECO:0000259" key="11">
    <source>
        <dbReference type="PROSITE" id="PS51755"/>
    </source>
</evidence>
<keyword evidence="2 8" id="KW-0597">Phosphoprotein</keyword>
<evidence type="ECO:0000256" key="1">
    <source>
        <dbReference type="ARBA" id="ARBA00018672"/>
    </source>
</evidence>
<dbReference type="GO" id="GO:0000156">
    <property type="term" value="F:phosphorelay response regulator activity"/>
    <property type="evidence" value="ECO:0007669"/>
    <property type="project" value="TreeGrafter"/>
</dbReference>
<evidence type="ECO:0000256" key="9">
    <source>
        <dbReference type="PROSITE-ProRule" id="PRU01091"/>
    </source>
</evidence>
<keyword evidence="3" id="KW-0902">Two-component regulatory system</keyword>
<dbReference type="RefSeq" id="WP_055068762.1">
    <property type="nucleotide sequence ID" value="NZ_CP173697.1"/>
</dbReference>
<dbReference type="InterPro" id="IPR039420">
    <property type="entry name" value="WalR-like"/>
</dbReference>
<feature type="DNA-binding region" description="OmpR/PhoB-type" evidence="9">
    <location>
        <begin position="122"/>
        <end position="220"/>
    </location>
</feature>
<dbReference type="CDD" id="cd17574">
    <property type="entry name" value="REC_OmpR"/>
    <property type="match status" value="1"/>
</dbReference>
<keyword evidence="4" id="KW-0805">Transcription regulation</keyword>
<dbReference type="PROSITE" id="PS50110">
    <property type="entry name" value="RESPONSE_REGULATORY"/>
    <property type="match status" value="1"/>
</dbReference>
<evidence type="ECO:0000256" key="2">
    <source>
        <dbReference type="ARBA" id="ARBA00022553"/>
    </source>
</evidence>
<dbReference type="GO" id="GO:0032993">
    <property type="term" value="C:protein-DNA complex"/>
    <property type="evidence" value="ECO:0007669"/>
    <property type="project" value="TreeGrafter"/>
</dbReference>
<dbReference type="SMART" id="SM00862">
    <property type="entry name" value="Trans_reg_C"/>
    <property type="match status" value="1"/>
</dbReference>
<evidence type="ECO:0000256" key="4">
    <source>
        <dbReference type="ARBA" id="ARBA00023015"/>
    </source>
</evidence>
<dbReference type="EMBL" id="CVRR01000071">
    <property type="protein sequence ID" value="CRL42678.1"/>
    <property type="molecule type" value="Genomic_DNA"/>
</dbReference>
<feature type="domain" description="OmpR/PhoB-type" evidence="11">
    <location>
        <begin position="122"/>
        <end position="220"/>
    </location>
</feature>
<dbReference type="Gene3D" id="3.40.50.2300">
    <property type="match status" value="1"/>
</dbReference>
<gene>
    <name evidence="12" type="ORF">M72_16361</name>
</gene>
<feature type="domain" description="Response regulatory" evidence="10">
    <location>
        <begin position="3"/>
        <end position="116"/>
    </location>
</feature>
<dbReference type="Pfam" id="PF00072">
    <property type="entry name" value="Response_reg"/>
    <property type="match status" value="1"/>
</dbReference>
<name>A0A0M6WYX7_9FIRM</name>
<keyword evidence="6" id="KW-0804">Transcription</keyword>
<dbReference type="AlphaFoldDB" id="A0A0M6WYX7"/>
<dbReference type="CDD" id="cd00383">
    <property type="entry name" value="trans_reg_C"/>
    <property type="match status" value="1"/>
</dbReference>
<dbReference type="Pfam" id="PF00486">
    <property type="entry name" value="Trans_reg_C"/>
    <property type="match status" value="1"/>
</dbReference>
<evidence type="ECO:0000256" key="6">
    <source>
        <dbReference type="ARBA" id="ARBA00023163"/>
    </source>
</evidence>
<dbReference type="SUPFAM" id="SSF52172">
    <property type="entry name" value="CheY-like"/>
    <property type="match status" value="1"/>
</dbReference>
<evidence type="ECO:0000256" key="7">
    <source>
        <dbReference type="ARBA" id="ARBA00024867"/>
    </source>
</evidence>
<evidence type="ECO:0000313" key="13">
    <source>
        <dbReference type="Proteomes" id="UP000049979"/>
    </source>
</evidence>
<dbReference type="OrthoDB" id="9790442at2"/>
<dbReference type="GO" id="GO:0005829">
    <property type="term" value="C:cytosol"/>
    <property type="evidence" value="ECO:0007669"/>
    <property type="project" value="TreeGrafter"/>
</dbReference>
<evidence type="ECO:0000256" key="8">
    <source>
        <dbReference type="PROSITE-ProRule" id="PRU00169"/>
    </source>
</evidence>
<dbReference type="Gene3D" id="6.10.250.690">
    <property type="match status" value="1"/>
</dbReference>
<organism evidence="12 13">
    <name type="scientific">Roseburia faecis</name>
    <dbReference type="NCBI Taxonomy" id="301302"/>
    <lineage>
        <taxon>Bacteria</taxon>
        <taxon>Bacillati</taxon>
        <taxon>Bacillota</taxon>
        <taxon>Clostridia</taxon>
        <taxon>Lachnospirales</taxon>
        <taxon>Lachnospiraceae</taxon>
        <taxon>Roseburia</taxon>
    </lineage>
</organism>
<dbReference type="GO" id="GO:0006355">
    <property type="term" value="P:regulation of DNA-templated transcription"/>
    <property type="evidence" value="ECO:0007669"/>
    <property type="project" value="InterPro"/>
</dbReference>
<dbReference type="PROSITE" id="PS51755">
    <property type="entry name" value="OMPR_PHOB"/>
    <property type="match status" value="1"/>
</dbReference>
<dbReference type="Gene3D" id="1.10.10.10">
    <property type="entry name" value="Winged helix-like DNA-binding domain superfamily/Winged helix DNA-binding domain"/>
    <property type="match status" value="1"/>
</dbReference>
<dbReference type="PANTHER" id="PTHR48111">
    <property type="entry name" value="REGULATOR OF RPOS"/>
    <property type="match status" value="1"/>
</dbReference>
<keyword evidence="13" id="KW-1185">Reference proteome</keyword>
<dbReference type="PANTHER" id="PTHR48111:SF2">
    <property type="entry name" value="RESPONSE REGULATOR SAER"/>
    <property type="match status" value="1"/>
</dbReference>
<dbReference type="FunFam" id="1.10.10.10:FF:000018">
    <property type="entry name" value="DNA-binding response regulator ResD"/>
    <property type="match status" value="1"/>
</dbReference>
<accession>A0A0M6WYX7</accession>
<dbReference type="GO" id="GO:0000976">
    <property type="term" value="F:transcription cis-regulatory region binding"/>
    <property type="evidence" value="ECO:0007669"/>
    <property type="project" value="TreeGrafter"/>
</dbReference>
<evidence type="ECO:0000313" key="12">
    <source>
        <dbReference type="EMBL" id="CRL42678.1"/>
    </source>
</evidence>
<proteinExistence type="predicted"/>
<evidence type="ECO:0000256" key="3">
    <source>
        <dbReference type="ARBA" id="ARBA00023012"/>
    </source>
</evidence>
<dbReference type="Proteomes" id="UP000049979">
    <property type="component" value="Unassembled WGS sequence"/>
</dbReference>
<dbReference type="InterPro" id="IPR036388">
    <property type="entry name" value="WH-like_DNA-bd_sf"/>
</dbReference>
<dbReference type="SUPFAM" id="SSF46894">
    <property type="entry name" value="C-terminal effector domain of the bipartite response regulators"/>
    <property type="match status" value="1"/>
</dbReference>
<dbReference type="InterPro" id="IPR001867">
    <property type="entry name" value="OmpR/PhoB-type_DNA-bd"/>
</dbReference>
<evidence type="ECO:0000259" key="10">
    <source>
        <dbReference type="PROSITE" id="PS50110"/>
    </source>
</evidence>
<protein>
    <recommendedName>
        <fullName evidence="1">Stage 0 sporulation protein A homolog</fullName>
    </recommendedName>
</protein>
<comment type="function">
    <text evidence="7">May play the central regulatory role in sporulation. It may be an element of the effector pathway responsible for the activation of sporulation genes in response to nutritional stress. Spo0A may act in concert with spo0H (a sigma factor) to control the expression of some genes that are critical to the sporulation process.</text>
</comment>
<dbReference type="SMART" id="SM00448">
    <property type="entry name" value="REC"/>
    <property type="match status" value="1"/>
</dbReference>
<evidence type="ECO:0000256" key="5">
    <source>
        <dbReference type="ARBA" id="ARBA00023125"/>
    </source>
</evidence>
<dbReference type="InterPro" id="IPR001789">
    <property type="entry name" value="Sig_transdc_resp-reg_receiver"/>
</dbReference>
<feature type="modified residue" description="4-aspartylphosphate" evidence="8">
    <location>
        <position position="52"/>
    </location>
</feature>
<sequence>MPDIIIVEDNREIGTLLCDFLRKENYTVSLVDTGEKALQIFEQYGANLVVIDIGLPGVDGYSVCSKIRETSNAHIMIATARDDKESTLKGLQIGADDYICKPYDIDILIAKINGIFKRKYALDEIVCDNLKLNNVTQTLTVNQTPVNVTEKEFQLLKLLVENKGTTLKKEYLFNRIWGSDSESEPQTLTVHIKWLREKIEKDSKKPKHIITVWGTGYRYE</sequence>
<dbReference type="InterPro" id="IPR016032">
    <property type="entry name" value="Sig_transdc_resp-reg_C-effctor"/>
</dbReference>
<dbReference type="InterPro" id="IPR011006">
    <property type="entry name" value="CheY-like_superfamily"/>
</dbReference>
<keyword evidence="5 9" id="KW-0238">DNA-binding</keyword>